<dbReference type="EnsemblPlants" id="AET7Gv20312000.1">
    <property type="protein sequence ID" value="AET7Gv20312000.1"/>
    <property type="gene ID" value="AET7Gv20312000"/>
</dbReference>
<dbReference type="Gramene" id="AET7Gv20312000.1">
    <property type="protein sequence ID" value="AET7Gv20312000.1"/>
    <property type="gene ID" value="AET7Gv20312000"/>
</dbReference>
<name>A0A453QST2_AEGTS</name>
<dbReference type="AlphaFoldDB" id="A0A453QST2"/>
<accession>A0A453QST2</accession>
<sequence length="144" mass="16661">NIPRCLFSLLYSLVSSLGVMSTNLKDLLVIFYFLGAQLPPSTVHTHTPENQSWKAIARAEGSSAHQVTNTLRIQKSSCKQQKLARSRTPWQLCWISCWFARRHRLAWLLLHRRAPHRWPGRPGKEREQCRRPFRASAPSCCGRR</sequence>
<organism evidence="1 2">
    <name type="scientific">Aegilops tauschii subsp. strangulata</name>
    <name type="common">Goatgrass</name>
    <dbReference type="NCBI Taxonomy" id="200361"/>
    <lineage>
        <taxon>Eukaryota</taxon>
        <taxon>Viridiplantae</taxon>
        <taxon>Streptophyta</taxon>
        <taxon>Embryophyta</taxon>
        <taxon>Tracheophyta</taxon>
        <taxon>Spermatophyta</taxon>
        <taxon>Magnoliopsida</taxon>
        <taxon>Liliopsida</taxon>
        <taxon>Poales</taxon>
        <taxon>Poaceae</taxon>
        <taxon>BOP clade</taxon>
        <taxon>Pooideae</taxon>
        <taxon>Triticodae</taxon>
        <taxon>Triticeae</taxon>
        <taxon>Triticinae</taxon>
        <taxon>Aegilops</taxon>
    </lineage>
</organism>
<reference evidence="1" key="5">
    <citation type="journal article" date="2021" name="G3 (Bethesda)">
        <title>Aegilops tauschii genome assembly Aet v5.0 features greater sequence contiguity and improved annotation.</title>
        <authorList>
            <person name="Wang L."/>
            <person name="Zhu T."/>
            <person name="Rodriguez J.C."/>
            <person name="Deal K.R."/>
            <person name="Dubcovsky J."/>
            <person name="McGuire P.E."/>
            <person name="Lux T."/>
            <person name="Spannagl M."/>
            <person name="Mayer K.F.X."/>
            <person name="Baldrich P."/>
            <person name="Meyers B.C."/>
            <person name="Huo N."/>
            <person name="Gu Y.Q."/>
            <person name="Zhou H."/>
            <person name="Devos K.M."/>
            <person name="Bennetzen J.L."/>
            <person name="Unver T."/>
            <person name="Budak H."/>
            <person name="Gulick P.J."/>
            <person name="Galiba G."/>
            <person name="Kalapos B."/>
            <person name="Nelson D.R."/>
            <person name="Li P."/>
            <person name="You F.M."/>
            <person name="Luo M.C."/>
            <person name="Dvorak J."/>
        </authorList>
    </citation>
    <scope>NUCLEOTIDE SEQUENCE [LARGE SCALE GENOMIC DNA]</scope>
    <source>
        <strain evidence="1">cv. AL8/78</strain>
    </source>
</reference>
<evidence type="ECO:0000313" key="2">
    <source>
        <dbReference type="Proteomes" id="UP000015105"/>
    </source>
</evidence>
<evidence type="ECO:0000313" key="1">
    <source>
        <dbReference type="EnsemblPlants" id="AET7Gv20312000.1"/>
    </source>
</evidence>
<keyword evidence="2" id="KW-1185">Reference proteome</keyword>
<protein>
    <submittedName>
        <fullName evidence="1">Uncharacterized protein</fullName>
    </submittedName>
</protein>
<reference evidence="1" key="3">
    <citation type="journal article" date="2017" name="Nature">
        <title>Genome sequence of the progenitor of the wheat D genome Aegilops tauschii.</title>
        <authorList>
            <person name="Luo M.C."/>
            <person name="Gu Y.Q."/>
            <person name="Puiu D."/>
            <person name="Wang H."/>
            <person name="Twardziok S.O."/>
            <person name="Deal K.R."/>
            <person name="Huo N."/>
            <person name="Zhu T."/>
            <person name="Wang L."/>
            <person name="Wang Y."/>
            <person name="McGuire P.E."/>
            <person name="Liu S."/>
            <person name="Long H."/>
            <person name="Ramasamy R.K."/>
            <person name="Rodriguez J.C."/>
            <person name="Van S.L."/>
            <person name="Yuan L."/>
            <person name="Wang Z."/>
            <person name="Xia Z."/>
            <person name="Xiao L."/>
            <person name="Anderson O.D."/>
            <person name="Ouyang S."/>
            <person name="Liang Y."/>
            <person name="Zimin A.V."/>
            <person name="Pertea G."/>
            <person name="Qi P."/>
            <person name="Bennetzen J.L."/>
            <person name="Dai X."/>
            <person name="Dawson M.W."/>
            <person name="Muller H.G."/>
            <person name="Kugler K."/>
            <person name="Rivarola-Duarte L."/>
            <person name="Spannagl M."/>
            <person name="Mayer K.F.X."/>
            <person name="Lu F.H."/>
            <person name="Bevan M.W."/>
            <person name="Leroy P."/>
            <person name="Li P."/>
            <person name="You F.M."/>
            <person name="Sun Q."/>
            <person name="Liu Z."/>
            <person name="Lyons E."/>
            <person name="Wicker T."/>
            <person name="Salzberg S.L."/>
            <person name="Devos K.M."/>
            <person name="Dvorak J."/>
        </authorList>
    </citation>
    <scope>NUCLEOTIDE SEQUENCE [LARGE SCALE GENOMIC DNA]</scope>
    <source>
        <strain evidence="1">cv. AL8/78</strain>
    </source>
</reference>
<reference evidence="1" key="4">
    <citation type="submission" date="2019-03" db="UniProtKB">
        <authorList>
            <consortium name="EnsemblPlants"/>
        </authorList>
    </citation>
    <scope>IDENTIFICATION</scope>
</reference>
<dbReference type="Proteomes" id="UP000015105">
    <property type="component" value="Chromosome 7D"/>
</dbReference>
<proteinExistence type="predicted"/>
<reference evidence="2" key="1">
    <citation type="journal article" date="2014" name="Science">
        <title>Ancient hybridizations among the ancestral genomes of bread wheat.</title>
        <authorList>
            <consortium name="International Wheat Genome Sequencing Consortium,"/>
            <person name="Marcussen T."/>
            <person name="Sandve S.R."/>
            <person name="Heier L."/>
            <person name="Spannagl M."/>
            <person name="Pfeifer M."/>
            <person name="Jakobsen K.S."/>
            <person name="Wulff B.B."/>
            <person name="Steuernagel B."/>
            <person name="Mayer K.F."/>
            <person name="Olsen O.A."/>
        </authorList>
    </citation>
    <scope>NUCLEOTIDE SEQUENCE [LARGE SCALE GENOMIC DNA]</scope>
    <source>
        <strain evidence="2">cv. AL8/78</strain>
    </source>
</reference>
<reference evidence="2" key="2">
    <citation type="journal article" date="2017" name="Nat. Plants">
        <title>The Aegilops tauschii genome reveals multiple impacts of transposons.</title>
        <authorList>
            <person name="Zhao G."/>
            <person name="Zou C."/>
            <person name="Li K."/>
            <person name="Wang K."/>
            <person name="Li T."/>
            <person name="Gao L."/>
            <person name="Zhang X."/>
            <person name="Wang H."/>
            <person name="Yang Z."/>
            <person name="Liu X."/>
            <person name="Jiang W."/>
            <person name="Mao L."/>
            <person name="Kong X."/>
            <person name="Jiao Y."/>
            <person name="Jia J."/>
        </authorList>
    </citation>
    <scope>NUCLEOTIDE SEQUENCE [LARGE SCALE GENOMIC DNA]</scope>
    <source>
        <strain evidence="2">cv. AL8/78</strain>
    </source>
</reference>